<reference evidence="2 3" key="1">
    <citation type="submission" date="2018-06" db="EMBL/GenBank/DDBJ databases">
        <title>Extensive metabolic versatility and redundancy in microbially diverse, dynamic hydrothermal sediments.</title>
        <authorList>
            <person name="Dombrowski N."/>
            <person name="Teske A."/>
            <person name="Baker B.J."/>
        </authorList>
    </citation>
    <scope>NUCLEOTIDE SEQUENCE [LARGE SCALE GENOMIC DNA]</scope>
    <source>
        <strain evidence="2">B47_G16</strain>
    </source>
</reference>
<evidence type="ECO:0000256" key="1">
    <source>
        <dbReference type="SAM" id="Phobius"/>
    </source>
</evidence>
<keyword evidence="1" id="KW-0472">Membrane</keyword>
<accession>A0A497E305</accession>
<keyword evidence="1" id="KW-0812">Transmembrane</keyword>
<comment type="caution">
    <text evidence="2">The sequence shown here is derived from an EMBL/GenBank/DDBJ whole genome shotgun (WGS) entry which is preliminary data.</text>
</comment>
<name>A0A497E305_UNCAE</name>
<keyword evidence="1" id="KW-1133">Transmembrane helix</keyword>
<dbReference type="EMBL" id="QMPZ01000087">
    <property type="protein sequence ID" value="RLE08624.1"/>
    <property type="molecule type" value="Genomic_DNA"/>
</dbReference>
<evidence type="ECO:0000313" key="3">
    <source>
        <dbReference type="Proteomes" id="UP000279422"/>
    </source>
</evidence>
<proteinExistence type="predicted"/>
<feature type="transmembrane region" description="Helical" evidence="1">
    <location>
        <begin position="12"/>
        <end position="33"/>
    </location>
</feature>
<dbReference type="Proteomes" id="UP000279422">
    <property type="component" value="Unassembled WGS sequence"/>
</dbReference>
<dbReference type="AlphaFoldDB" id="A0A497E305"/>
<protein>
    <submittedName>
        <fullName evidence="2">Uncharacterized protein</fullName>
    </submittedName>
</protein>
<gene>
    <name evidence="2" type="ORF">DRJ00_05945</name>
</gene>
<sequence>MIKERVYKWYGILLIGLIGAFVLTSLVCFAHTAEDPDISSLVAGQNISVGEISIWNNDENLYVRYQSYDPWYMTETHLYAGKDLPSAPVAPGHFPYKYPEDAGGANGFSEYTYVILLSELSAQPGEKIYILAHAVVKNIATGAEETAWKEGVPIERRGSGWAMYNTYQVQKYPWVKVSISETELIWDIFRPGRYMSLGPVLRIASNVAVTILYGTGSSHSALGPAVRMSSLLSKNSSRWSASDDEIRLWATCLWGTPSHPHAGDPRLVPPPDHISNNPEDLFSYWINFIHLDGYQMRVPESEELREGIAFSCYNMINVDPCSSEGNYLEQFVITISAEL</sequence>
<organism evidence="2 3">
    <name type="scientific">Aerophobetes bacterium</name>
    <dbReference type="NCBI Taxonomy" id="2030807"/>
    <lineage>
        <taxon>Bacteria</taxon>
        <taxon>Candidatus Aerophobota</taxon>
    </lineage>
</organism>
<evidence type="ECO:0000313" key="2">
    <source>
        <dbReference type="EMBL" id="RLE08624.1"/>
    </source>
</evidence>